<reference evidence="4" key="1">
    <citation type="submission" date="2013-01" db="EMBL/GenBank/DDBJ databases">
        <title>Draft Genome Sequence of a Mulberry Tree, Morus notabilis C.K. Schneid.</title>
        <authorList>
            <person name="He N."/>
            <person name="Zhao S."/>
        </authorList>
    </citation>
    <scope>NUCLEOTIDE SEQUENCE</scope>
</reference>
<protein>
    <submittedName>
        <fullName evidence="3">Uncharacterized protein</fullName>
    </submittedName>
</protein>
<organism evidence="3 4">
    <name type="scientific">Morus notabilis</name>
    <dbReference type="NCBI Taxonomy" id="981085"/>
    <lineage>
        <taxon>Eukaryota</taxon>
        <taxon>Viridiplantae</taxon>
        <taxon>Streptophyta</taxon>
        <taxon>Embryophyta</taxon>
        <taxon>Tracheophyta</taxon>
        <taxon>Spermatophyta</taxon>
        <taxon>Magnoliopsida</taxon>
        <taxon>eudicotyledons</taxon>
        <taxon>Gunneridae</taxon>
        <taxon>Pentapetalae</taxon>
        <taxon>rosids</taxon>
        <taxon>fabids</taxon>
        <taxon>Rosales</taxon>
        <taxon>Moraceae</taxon>
        <taxon>Moreae</taxon>
        <taxon>Morus</taxon>
    </lineage>
</organism>
<dbReference type="EMBL" id="KE346358">
    <property type="protein sequence ID" value="EXC35388.1"/>
    <property type="molecule type" value="Genomic_DNA"/>
</dbReference>
<keyword evidence="4" id="KW-1185">Reference proteome</keyword>
<name>W9SCU1_9ROSA</name>
<evidence type="ECO:0000313" key="3">
    <source>
        <dbReference type="EMBL" id="EXC35388.1"/>
    </source>
</evidence>
<keyword evidence="2" id="KW-1133">Transmembrane helix</keyword>
<feature type="transmembrane region" description="Helical" evidence="2">
    <location>
        <begin position="12"/>
        <end position="33"/>
    </location>
</feature>
<dbReference type="Proteomes" id="UP000030645">
    <property type="component" value="Unassembled WGS sequence"/>
</dbReference>
<keyword evidence="2" id="KW-0472">Membrane</keyword>
<proteinExistence type="predicted"/>
<accession>W9SCU1</accession>
<evidence type="ECO:0000313" key="4">
    <source>
        <dbReference type="Proteomes" id="UP000030645"/>
    </source>
</evidence>
<keyword evidence="2" id="KW-0812">Transmembrane</keyword>
<feature type="region of interest" description="Disordered" evidence="1">
    <location>
        <begin position="55"/>
        <end position="78"/>
    </location>
</feature>
<dbReference type="AlphaFoldDB" id="W9SCU1"/>
<evidence type="ECO:0000256" key="2">
    <source>
        <dbReference type="SAM" id="Phobius"/>
    </source>
</evidence>
<evidence type="ECO:0000256" key="1">
    <source>
        <dbReference type="SAM" id="MobiDB-lite"/>
    </source>
</evidence>
<sequence>MASDFEQALQLILALVFVGLWAFFIWQVIVMVIKNPDGDPTLKELIVAFFRGKKTSRRQLPSDQQKNKNTEPPPLDLV</sequence>
<gene>
    <name evidence="3" type="ORF">L484_026713</name>
</gene>